<dbReference type="Proteomes" id="UP000289738">
    <property type="component" value="Chromosome B03"/>
</dbReference>
<evidence type="ECO:0000259" key="15">
    <source>
        <dbReference type="PROSITE" id="PS50089"/>
    </source>
</evidence>
<keyword evidence="6" id="KW-0812">Transmembrane</keyword>
<dbReference type="Proteomes" id="UP000289738">
    <property type="component" value="Chromosome A03"/>
</dbReference>
<comment type="similarity">
    <text evidence="13">Belongs to the RING-type zinc finger family. ATL subfamily.</text>
</comment>
<keyword evidence="8 14" id="KW-0863">Zinc-finger</keyword>
<dbReference type="EMBL" id="SDMP01000003">
    <property type="protein sequence ID" value="RYR68173.1"/>
    <property type="molecule type" value="Genomic_DNA"/>
</dbReference>
<keyword evidence="7" id="KW-0479">Metal-binding</keyword>
<keyword evidence="9" id="KW-0833">Ubl conjugation pathway</keyword>
<evidence type="ECO:0000256" key="9">
    <source>
        <dbReference type="ARBA" id="ARBA00022786"/>
    </source>
</evidence>
<evidence type="ECO:0000256" key="2">
    <source>
        <dbReference type="ARBA" id="ARBA00004167"/>
    </source>
</evidence>
<organism evidence="17 18">
    <name type="scientific">Arachis hypogaea</name>
    <name type="common">Peanut</name>
    <dbReference type="NCBI Taxonomy" id="3818"/>
    <lineage>
        <taxon>Eukaryota</taxon>
        <taxon>Viridiplantae</taxon>
        <taxon>Streptophyta</taxon>
        <taxon>Embryophyta</taxon>
        <taxon>Tracheophyta</taxon>
        <taxon>Spermatophyta</taxon>
        <taxon>Magnoliopsida</taxon>
        <taxon>eudicotyledons</taxon>
        <taxon>Gunneridae</taxon>
        <taxon>Pentapetalae</taxon>
        <taxon>rosids</taxon>
        <taxon>fabids</taxon>
        <taxon>Fabales</taxon>
        <taxon>Fabaceae</taxon>
        <taxon>Papilionoideae</taxon>
        <taxon>50 kb inversion clade</taxon>
        <taxon>dalbergioids sensu lato</taxon>
        <taxon>Dalbergieae</taxon>
        <taxon>Pterocarpus clade</taxon>
        <taxon>Arachis</taxon>
    </lineage>
</organism>
<comment type="caution">
    <text evidence="17">The sequence shown here is derived from an EMBL/GenBank/DDBJ whole genome shotgun (WGS) entry which is preliminary data.</text>
</comment>
<dbReference type="PROSITE" id="PS50089">
    <property type="entry name" value="ZF_RING_2"/>
    <property type="match status" value="1"/>
</dbReference>
<dbReference type="EMBL" id="SDMP01000013">
    <property type="protein sequence ID" value="RYR20984.1"/>
    <property type="molecule type" value="Genomic_DNA"/>
</dbReference>
<evidence type="ECO:0000256" key="11">
    <source>
        <dbReference type="ARBA" id="ARBA00022989"/>
    </source>
</evidence>
<keyword evidence="11" id="KW-1133">Transmembrane helix</keyword>
<keyword evidence="12" id="KW-0472">Membrane</keyword>
<protein>
    <recommendedName>
        <fullName evidence="4">RING-type E3 ubiquitin transferase</fullName>
        <ecNumber evidence="4">2.3.2.27</ecNumber>
    </recommendedName>
</protein>
<dbReference type="PANTHER" id="PTHR46913">
    <property type="entry name" value="RING-H2 FINGER PROTEIN ATL16"/>
    <property type="match status" value="1"/>
</dbReference>
<evidence type="ECO:0000256" key="13">
    <source>
        <dbReference type="ARBA" id="ARBA00024209"/>
    </source>
</evidence>
<keyword evidence="5" id="KW-0808">Transferase</keyword>
<evidence type="ECO:0000256" key="7">
    <source>
        <dbReference type="ARBA" id="ARBA00022723"/>
    </source>
</evidence>
<dbReference type="SUPFAM" id="SSF57850">
    <property type="entry name" value="RING/U-box"/>
    <property type="match status" value="1"/>
</dbReference>
<evidence type="ECO:0000256" key="5">
    <source>
        <dbReference type="ARBA" id="ARBA00022679"/>
    </source>
</evidence>
<name>A0A445DYB0_ARAHY</name>
<evidence type="ECO:0000256" key="8">
    <source>
        <dbReference type="ARBA" id="ARBA00022771"/>
    </source>
</evidence>
<proteinExistence type="inferred from homology"/>
<dbReference type="AlphaFoldDB" id="A0A445DYB0"/>
<dbReference type="InterPro" id="IPR001841">
    <property type="entry name" value="Znf_RING"/>
</dbReference>
<dbReference type="PANTHER" id="PTHR46913:SF1">
    <property type="entry name" value="RING-H2 FINGER PROTEIN ATL16"/>
    <property type="match status" value="1"/>
</dbReference>
<evidence type="ECO:0000256" key="6">
    <source>
        <dbReference type="ARBA" id="ARBA00022692"/>
    </source>
</evidence>
<dbReference type="GO" id="GO:0008270">
    <property type="term" value="F:zinc ion binding"/>
    <property type="evidence" value="ECO:0007669"/>
    <property type="project" value="UniProtKB-KW"/>
</dbReference>
<dbReference type="GO" id="GO:0016020">
    <property type="term" value="C:membrane"/>
    <property type="evidence" value="ECO:0007669"/>
    <property type="project" value="UniProtKB-SubCell"/>
</dbReference>
<comment type="subcellular location">
    <subcellularLocation>
        <location evidence="2">Membrane</location>
        <topology evidence="2">Single-pass membrane protein</topology>
    </subcellularLocation>
</comment>
<gene>
    <name evidence="17" type="ORF">Ahy_A03g014650</name>
    <name evidence="16" type="ORF">Ahy_B03g066209</name>
</gene>
<dbReference type="Pfam" id="PF13639">
    <property type="entry name" value="zf-RING_2"/>
    <property type="match status" value="1"/>
</dbReference>
<keyword evidence="18" id="KW-1185">Reference proteome</keyword>
<comment type="pathway">
    <text evidence="3">Protein modification; protein ubiquitination.</text>
</comment>
<feature type="domain" description="RING-type" evidence="15">
    <location>
        <begin position="8"/>
        <end position="50"/>
    </location>
</feature>
<keyword evidence="10" id="KW-0862">Zinc</keyword>
<dbReference type="STRING" id="3818.A0A445DYB0"/>
<dbReference type="InterPro" id="IPR044600">
    <property type="entry name" value="ATL1/ATL16-like"/>
</dbReference>
<evidence type="ECO:0000256" key="4">
    <source>
        <dbReference type="ARBA" id="ARBA00012483"/>
    </source>
</evidence>
<dbReference type="SMART" id="SM00184">
    <property type="entry name" value="RING"/>
    <property type="match status" value="1"/>
</dbReference>
<evidence type="ECO:0000313" key="17">
    <source>
        <dbReference type="EMBL" id="RYR68173.1"/>
    </source>
</evidence>
<evidence type="ECO:0000256" key="10">
    <source>
        <dbReference type="ARBA" id="ARBA00022833"/>
    </source>
</evidence>
<accession>A0A445DYB0</accession>
<evidence type="ECO:0000256" key="12">
    <source>
        <dbReference type="ARBA" id="ARBA00023136"/>
    </source>
</evidence>
<evidence type="ECO:0000256" key="14">
    <source>
        <dbReference type="PROSITE-ProRule" id="PRU00175"/>
    </source>
</evidence>
<evidence type="ECO:0000313" key="16">
    <source>
        <dbReference type="EMBL" id="RYR20984.1"/>
    </source>
</evidence>
<dbReference type="GO" id="GO:0016567">
    <property type="term" value="P:protein ubiquitination"/>
    <property type="evidence" value="ECO:0007669"/>
    <property type="project" value="InterPro"/>
</dbReference>
<evidence type="ECO:0000256" key="3">
    <source>
        <dbReference type="ARBA" id="ARBA00004906"/>
    </source>
</evidence>
<evidence type="ECO:0000313" key="18">
    <source>
        <dbReference type="Proteomes" id="UP000289738"/>
    </source>
</evidence>
<dbReference type="InterPro" id="IPR013083">
    <property type="entry name" value="Znf_RING/FYVE/PHD"/>
</dbReference>
<sequence>MQKSCSDCAICMESFQDGQSCQVFPECKHMFHSDCMDRWLQKKSTCPICRSCILLD</sequence>
<dbReference type="GO" id="GO:0061630">
    <property type="term" value="F:ubiquitin protein ligase activity"/>
    <property type="evidence" value="ECO:0007669"/>
    <property type="project" value="UniProtKB-EC"/>
</dbReference>
<reference evidence="17 18" key="1">
    <citation type="submission" date="2019-01" db="EMBL/GenBank/DDBJ databases">
        <title>Sequencing of cultivated peanut Arachis hypogaea provides insights into genome evolution and oil improvement.</title>
        <authorList>
            <person name="Chen X."/>
        </authorList>
    </citation>
    <scope>NUCLEOTIDE SEQUENCE [LARGE SCALE GENOMIC DNA]</scope>
    <source>
        <strain evidence="18">cv. Fuhuasheng</strain>
        <strain evidence="17">GDAAS-fuhuasheng2018</strain>
        <tissue evidence="17">Leaves</tissue>
    </source>
</reference>
<evidence type="ECO:0000256" key="1">
    <source>
        <dbReference type="ARBA" id="ARBA00000900"/>
    </source>
</evidence>
<comment type="catalytic activity">
    <reaction evidence="1">
        <text>S-ubiquitinyl-[E2 ubiquitin-conjugating enzyme]-L-cysteine + [acceptor protein]-L-lysine = [E2 ubiquitin-conjugating enzyme]-L-cysteine + N(6)-ubiquitinyl-[acceptor protein]-L-lysine.</text>
        <dbReference type="EC" id="2.3.2.27"/>
    </reaction>
</comment>
<dbReference type="EC" id="2.3.2.27" evidence="4"/>
<dbReference type="Gene3D" id="3.30.40.10">
    <property type="entry name" value="Zinc/RING finger domain, C3HC4 (zinc finger)"/>
    <property type="match status" value="1"/>
</dbReference>